<feature type="transmembrane region" description="Helical" evidence="3">
    <location>
        <begin position="120"/>
        <end position="147"/>
    </location>
</feature>
<comment type="similarity">
    <text evidence="2">Belongs to the major facilitator superfamily. Monocarboxylate porter (TC 2.A.1.13) family.</text>
</comment>
<dbReference type="Pfam" id="PF07690">
    <property type="entry name" value="MFS_1"/>
    <property type="match status" value="1"/>
</dbReference>
<evidence type="ECO:0000256" key="1">
    <source>
        <dbReference type="ARBA" id="ARBA00004141"/>
    </source>
</evidence>
<dbReference type="InterPro" id="IPR050327">
    <property type="entry name" value="Proton-linked_MCT"/>
</dbReference>
<evidence type="ECO:0000256" key="3">
    <source>
        <dbReference type="SAM" id="Phobius"/>
    </source>
</evidence>
<dbReference type="InterPro" id="IPR020846">
    <property type="entry name" value="MFS_dom"/>
</dbReference>
<feature type="transmembrane region" description="Helical" evidence="3">
    <location>
        <begin position="376"/>
        <end position="395"/>
    </location>
</feature>
<keyword evidence="3" id="KW-1133">Transmembrane helix</keyword>
<dbReference type="Gene3D" id="1.20.1250.20">
    <property type="entry name" value="MFS general substrate transporter like domains"/>
    <property type="match status" value="1"/>
</dbReference>
<evidence type="ECO:0000313" key="6">
    <source>
        <dbReference type="Proteomes" id="UP000613177"/>
    </source>
</evidence>
<sequence>MEINSSNATITDDTIRELSLKEKLLNSQLMSCIAGSIILCCSFGIRQTVGVFLIPITESTGWDRSTFSIAAGLFQLFWGFSQPFVVYFAERKWGFGKCICVSCAIYAAGLFLLYGSGQSAGLFIFAYAIVVGTAAGGNSFPVILASVGRRFPQKSKQQAVAFGLVSSFGSFGQVIFLPIARVMVVAINWRMSFVVLARVLYYYYYYCYYLGAIVALTIPLSYFLQTIPPTPALPPTIIDQTELLDDKVPDTNIDEKKTTDLEKNQKDDFSAPDIKTALKEAFSSPIFIMISLGFSVCGFHVSFLATHLPAYLQDQGIDPSLAAWTMSILGAGSMIGSIATGYITNYISPRLCLTVLYLARAILFVIFIFIPVSLTTVMVFSCLFGFLWLSTVPLTTKFIGDVFGHRYLGTLTSISFVGHQIGAFLGAYVGGVIFDKTHSYMSLWYTSLALAVFAVVANFFAGEEPVNMRRRGLEP</sequence>
<dbReference type="AlphaFoldDB" id="A0A8H7SIK9"/>
<feature type="transmembrane region" description="Helical" evidence="3">
    <location>
        <begin position="159"/>
        <end position="183"/>
    </location>
</feature>
<feature type="transmembrane region" description="Helical" evidence="3">
    <location>
        <begin position="321"/>
        <end position="344"/>
    </location>
</feature>
<dbReference type="InterPro" id="IPR036259">
    <property type="entry name" value="MFS_trans_sf"/>
</dbReference>
<dbReference type="PROSITE" id="PS50850">
    <property type="entry name" value="MFS"/>
    <property type="match status" value="1"/>
</dbReference>
<dbReference type="PANTHER" id="PTHR11360:SF284">
    <property type="entry name" value="EG:103B4.3 PROTEIN-RELATED"/>
    <property type="match status" value="1"/>
</dbReference>
<keyword evidence="3" id="KW-0472">Membrane</keyword>
<keyword evidence="3" id="KW-0812">Transmembrane</keyword>
<dbReference type="EMBL" id="JAEPRE010000202">
    <property type="protein sequence ID" value="KAG2230440.1"/>
    <property type="molecule type" value="Genomic_DNA"/>
</dbReference>
<comment type="subcellular location">
    <subcellularLocation>
        <location evidence="1">Membrane</location>
        <topology evidence="1">Multi-pass membrane protein</topology>
    </subcellularLocation>
</comment>
<feature type="transmembrane region" description="Helical" evidence="3">
    <location>
        <begin position="24"/>
        <end position="45"/>
    </location>
</feature>
<feature type="transmembrane region" description="Helical" evidence="3">
    <location>
        <begin position="407"/>
        <end position="430"/>
    </location>
</feature>
<feature type="transmembrane region" description="Helical" evidence="3">
    <location>
        <begin position="65"/>
        <end position="88"/>
    </location>
</feature>
<feature type="transmembrane region" description="Helical" evidence="3">
    <location>
        <begin position="442"/>
        <end position="461"/>
    </location>
</feature>
<accession>A0A8H7SIK9</accession>
<keyword evidence="6" id="KW-1185">Reference proteome</keyword>
<dbReference type="SUPFAM" id="SSF103473">
    <property type="entry name" value="MFS general substrate transporter"/>
    <property type="match status" value="1"/>
</dbReference>
<gene>
    <name evidence="5" type="ORF">INT48_009186</name>
</gene>
<evidence type="ECO:0000313" key="5">
    <source>
        <dbReference type="EMBL" id="KAG2230440.1"/>
    </source>
</evidence>
<feature type="transmembrane region" description="Helical" evidence="3">
    <location>
        <begin position="351"/>
        <end position="370"/>
    </location>
</feature>
<dbReference type="Proteomes" id="UP000613177">
    <property type="component" value="Unassembled WGS sequence"/>
</dbReference>
<dbReference type="GO" id="GO:0022857">
    <property type="term" value="F:transmembrane transporter activity"/>
    <property type="evidence" value="ECO:0007669"/>
    <property type="project" value="InterPro"/>
</dbReference>
<comment type="caution">
    <text evidence="5">The sequence shown here is derived from an EMBL/GenBank/DDBJ whole genome shotgun (WGS) entry which is preliminary data.</text>
</comment>
<feature type="transmembrane region" description="Helical" evidence="3">
    <location>
        <begin position="95"/>
        <end position="114"/>
    </location>
</feature>
<organism evidence="5 6">
    <name type="scientific">Thamnidium elegans</name>
    <dbReference type="NCBI Taxonomy" id="101142"/>
    <lineage>
        <taxon>Eukaryota</taxon>
        <taxon>Fungi</taxon>
        <taxon>Fungi incertae sedis</taxon>
        <taxon>Mucoromycota</taxon>
        <taxon>Mucoromycotina</taxon>
        <taxon>Mucoromycetes</taxon>
        <taxon>Mucorales</taxon>
        <taxon>Mucorineae</taxon>
        <taxon>Mucoraceae</taxon>
        <taxon>Thamnidium</taxon>
    </lineage>
</organism>
<evidence type="ECO:0000256" key="2">
    <source>
        <dbReference type="ARBA" id="ARBA00006727"/>
    </source>
</evidence>
<name>A0A8H7SIK9_9FUNG</name>
<dbReference type="GO" id="GO:0016020">
    <property type="term" value="C:membrane"/>
    <property type="evidence" value="ECO:0007669"/>
    <property type="project" value="UniProtKB-SubCell"/>
</dbReference>
<reference evidence="5" key="1">
    <citation type="submission" date="2021-01" db="EMBL/GenBank/DDBJ databases">
        <title>Metabolic potential, ecology and presence of endohyphal bacteria is reflected in genomic diversity of Mucoromycotina.</title>
        <authorList>
            <person name="Muszewska A."/>
            <person name="Okrasinska A."/>
            <person name="Steczkiewicz K."/>
            <person name="Drgas O."/>
            <person name="Orlowska M."/>
            <person name="Perlinska-Lenart U."/>
            <person name="Aleksandrzak-Piekarczyk T."/>
            <person name="Szatraj K."/>
            <person name="Zielenkiewicz U."/>
            <person name="Pilsyk S."/>
            <person name="Malc E."/>
            <person name="Mieczkowski P."/>
            <person name="Kruszewska J.S."/>
            <person name="Biernat P."/>
            <person name="Pawlowska J."/>
        </authorList>
    </citation>
    <scope>NUCLEOTIDE SEQUENCE</scope>
    <source>
        <strain evidence="5">WA0000018081</strain>
    </source>
</reference>
<dbReference type="InterPro" id="IPR011701">
    <property type="entry name" value="MFS"/>
</dbReference>
<feature type="domain" description="Major facilitator superfamily (MFS) profile" evidence="4">
    <location>
        <begin position="28"/>
        <end position="466"/>
    </location>
</feature>
<evidence type="ECO:0000259" key="4">
    <source>
        <dbReference type="PROSITE" id="PS50850"/>
    </source>
</evidence>
<feature type="transmembrane region" description="Helical" evidence="3">
    <location>
        <begin position="203"/>
        <end position="224"/>
    </location>
</feature>
<dbReference type="PANTHER" id="PTHR11360">
    <property type="entry name" value="MONOCARBOXYLATE TRANSPORTER"/>
    <property type="match status" value="1"/>
</dbReference>
<proteinExistence type="inferred from homology"/>
<dbReference type="CDD" id="cd17355">
    <property type="entry name" value="MFS_YcxA_like"/>
    <property type="match status" value="1"/>
</dbReference>
<feature type="transmembrane region" description="Helical" evidence="3">
    <location>
        <begin position="286"/>
        <end position="309"/>
    </location>
</feature>
<protein>
    <recommendedName>
        <fullName evidence="4">Major facilitator superfamily (MFS) profile domain-containing protein</fullName>
    </recommendedName>
</protein>